<reference evidence="2" key="1">
    <citation type="submission" date="2024-07" db="EMBL/GenBank/DDBJ databases">
        <title>Two chromosome-level genome assemblies of Korean endemic species Abeliophyllum distichum and Forsythia ovata (Oleaceae).</title>
        <authorList>
            <person name="Jang H."/>
        </authorList>
    </citation>
    <scope>NUCLEOTIDE SEQUENCE [LARGE SCALE GENOMIC DNA]</scope>
</reference>
<sequence length="134" mass="15572">MLRHASRLNLSQYSHSKLQWADFHVRYPYWSRSPSPRDCHYHLQQCGLKVLIVHSHCLGPVLVVHSHCPDYLILASTLRVLIGERTNLSSLHSTTLCKLHQLILPNLHQLIHALHFVAHKRLDFLDQLEKPLRG</sequence>
<gene>
    <name evidence="1" type="ORF">Fot_24252</name>
</gene>
<keyword evidence="2" id="KW-1185">Reference proteome</keyword>
<dbReference type="EMBL" id="JBFOLJ010000007">
    <property type="protein sequence ID" value="KAL2520329.1"/>
    <property type="molecule type" value="Genomic_DNA"/>
</dbReference>
<protein>
    <submittedName>
        <fullName evidence="1">Uncharacterized protein</fullName>
    </submittedName>
</protein>
<evidence type="ECO:0000313" key="1">
    <source>
        <dbReference type="EMBL" id="KAL2520329.1"/>
    </source>
</evidence>
<organism evidence="1 2">
    <name type="scientific">Forsythia ovata</name>
    <dbReference type="NCBI Taxonomy" id="205694"/>
    <lineage>
        <taxon>Eukaryota</taxon>
        <taxon>Viridiplantae</taxon>
        <taxon>Streptophyta</taxon>
        <taxon>Embryophyta</taxon>
        <taxon>Tracheophyta</taxon>
        <taxon>Spermatophyta</taxon>
        <taxon>Magnoliopsida</taxon>
        <taxon>eudicotyledons</taxon>
        <taxon>Gunneridae</taxon>
        <taxon>Pentapetalae</taxon>
        <taxon>asterids</taxon>
        <taxon>lamiids</taxon>
        <taxon>Lamiales</taxon>
        <taxon>Oleaceae</taxon>
        <taxon>Forsythieae</taxon>
        <taxon>Forsythia</taxon>
    </lineage>
</organism>
<dbReference type="AlphaFoldDB" id="A0ABD1U5Q4"/>
<comment type="caution">
    <text evidence="1">The sequence shown here is derived from an EMBL/GenBank/DDBJ whole genome shotgun (WGS) entry which is preliminary data.</text>
</comment>
<evidence type="ECO:0000313" key="2">
    <source>
        <dbReference type="Proteomes" id="UP001604277"/>
    </source>
</evidence>
<name>A0ABD1U5Q4_9LAMI</name>
<accession>A0ABD1U5Q4</accession>
<proteinExistence type="predicted"/>
<dbReference type="Proteomes" id="UP001604277">
    <property type="component" value="Unassembled WGS sequence"/>
</dbReference>